<keyword evidence="2 5" id="KW-0812">Transmembrane</keyword>
<dbReference type="Pfam" id="PF21729">
    <property type="entry name" value="IRX15_IRX15L_GXM"/>
    <property type="match status" value="1"/>
</dbReference>
<dbReference type="PANTHER" id="PTHR31444">
    <property type="entry name" value="OS11G0490100 PROTEIN"/>
    <property type="match status" value="1"/>
</dbReference>
<keyword evidence="4 5" id="KW-0472">Membrane</keyword>
<gene>
    <name evidence="6" type="ORF">LIER_05146</name>
</gene>
<evidence type="ECO:0000256" key="4">
    <source>
        <dbReference type="ARBA" id="ARBA00023136"/>
    </source>
</evidence>
<dbReference type="NCBIfam" id="TIGR01627">
    <property type="entry name" value="A_thal_3515"/>
    <property type="match status" value="1"/>
</dbReference>
<dbReference type="InterPro" id="IPR006514">
    <property type="entry name" value="IRX15/GXM/AGM"/>
</dbReference>
<evidence type="ECO:0000256" key="1">
    <source>
        <dbReference type="ARBA" id="ARBA00004194"/>
    </source>
</evidence>
<dbReference type="AlphaFoldDB" id="A0AAV3NZE0"/>
<name>A0AAV3NZE0_LITER</name>
<keyword evidence="7" id="KW-1185">Reference proteome</keyword>
<evidence type="ECO:0008006" key="8">
    <source>
        <dbReference type="Google" id="ProtNLM"/>
    </source>
</evidence>
<protein>
    <recommendedName>
        <fullName evidence="8">Polysaccharide biosynthesis domain-containing protein</fullName>
    </recommendedName>
</protein>
<dbReference type="EMBL" id="BAABME010000695">
    <property type="protein sequence ID" value="GAA0144794.1"/>
    <property type="molecule type" value="Genomic_DNA"/>
</dbReference>
<evidence type="ECO:0000256" key="5">
    <source>
        <dbReference type="SAM" id="Phobius"/>
    </source>
</evidence>
<organism evidence="6 7">
    <name type="scientific">Lithospermum erythrorhizon</name>
    <name type="common">Purple gromwell</name>
    <name type="synonym">Lithospermum officinale var. erythrorhizon</name>
    <dbReference type="NCBI Taxonomy" id="34254"/>
    <lineage>
        <taxon>Eukaryota</taxon>
        <taxon>Viridiplantae</taxon>
        <taxon>Streptophyta</taxon>
        <taxon>Embryophyta</taxon>
        <taxon>Tracheophyta</taxon>
        <taxon>Spermatophyta</taxon>
        <taxon>Magnoliopsida</taxon>
        <taxon>eudicotyledons</taxon>
        <taxon>Gunneridae</taxon>
        <taxon>Pentapetalae</taxon>
        <taxon>asterids</taxon>
        <taxon>lamiids</taxon>
        <taxon>Boraginales</taxon>
        <taxon>Boraginaceae</taxon>
        <taxon>Boraginoideae</taxon>
        <taxon>Lithospermeae</taxon>
        <taxon>Lithospermum</taxon>
    </lineage>
</organism>
<evidence type="ECO:0000256" key="3">
    <source>
        <dbReference type="ARBA" id="ARBA00022989"/>
    </source>
</evidence>
<dbReference type="Proteomes" id="UP001454036">
    <property type="component" value="Unassembled WGS sequence"/>
</dbReference>
<sequence>MKSNPKLILFHSTLNKQSLTFNAVHHHRLWLLFSLSSTLIIFLIFMTPTTTTISSSAATSTSMPLPNHIFNALIHYSSTNTTTTSRMTFPELNSISSILHHCKQPCNFLVFGLTHETLLWNSLNHNGRTVFIGESSYFVSKLEEKHPEIEAYDVEFTTKASELQELLEYSKKQRSNECKPVQNLLFSDCKLAINDLPNHLYDVAWDLILVDGPSGYFPAAPGRMAAIYTASVLARSKRGGVKQTHVFVHDIDRDVERICSDEFLCRENLVERNDLLGHFVVNTMEAVEKTSEFCSNYVDSSSSLSTLKSL</sequence>
<evidence type="ECO:0000313" key="7">
    <source>
        <dbReference type="Proteomes" id="UP001454036"/>
    </source>
</evidence>
<accession>A0AAV3NZE0</accession>
<dbReference type="GO" id="GO:0045492">
    <property type="term" value="P:xylan biosynthetic process"/>
    <property type="evidence" value="ECO:0007669"/>
    <property type="project" value="InterPro"/>
</dbReference>
<evidence type="ECO:0000256" key="2">
    <source>
        <dbReference type="ARBA" id="ARBA00022692"/>
    </source>
</evidence>
<reference evidence="6 7" key="1">
    <citation type="submission" date="2024-01" db="EMBL/GenBank/DDBJ databases">
        <title>The complete chloroplast genome sequence of Lithospermum erythrorhizon: insights into the phylogenetic relationship among Boraginaceae species and the maternal lineages of purple gromwells.</title>
        <authorList>
            <person name="Okada T."/>
            <person name="Watanabe K."/>
        </authorList>
    </citation>
    <scope>NUCLEOTIDE SEQUENCE [LARGE SCALE GENOMIC DNA]</scope>
</reference>
<dbReference type="GO" id="GO:0000139">
    <property type="term" value="C:Golgi membrane"/>
    <property type="evidence" value="ECO:0007669"/>
    <property type="project" value="UniProtKB-SubCell"/>
</dbReference>
<comment type="subcellular location">
    <subcellularLocation>
        <location evidence="1">Golgi apparatus membrane</location>
        <topology evidence="1">Single-pass membrane protein</topology>
    </subcellularLocation>
</comment>
<feature type="transmembrane region" description="Helical" evidence="5">
    <location>
        <begin position="29"/>
        <end position="46"/>
    </location>
</feature>
<proteinExistence type="predicted"/>
<comment type="caution">
    <text evidence="6">The sequence shown here is derived from an EMBL/GenBank/DDBJ whole genome shotgun (WGS) entry which is preliminary data.</text>
</comment>
<keyword evidence="3 5" id="KW-1133">Transmembrane helix</keyword>
<evidence type="ECO:0000313" key="6">
    <source>
        <dbReference type="EMBL" id="GAA0144794.1"/>
    </source>
</evidence>